<evidence type="ECO:0000313" key="2">
    <source>
        <dbReference type="Proteomes" id="UP000053424"/>
    </source>
</evidence>
<proteinExistence type="predicted"/>
<reference evidence="1 2" key="1">
    <citation type="submission" date="2014-04" db="EMBL/GenBank/DDBJ databases">
        <authorList>
            <consortium name="DOE Joint Genome Institute"/>
            <person name="Kuo A."/>
            <person name="Gay G."/>
            <person name="Dore J."/>
            <person name="Kohler A."/>
            <person name="Nagy L.G."/>
            <person name="Floudas D."/>
            <person name="Copeland A."/>
            <person name="Barry K.W."/>
            <person name="Cichocki N."/>
            <person name="Veneault-Fourrey C."/>
            <person name="LaButti K."/>
            <person name="Lindquist E.A."/>
            <person name="Lipzen A."/>
            <person name="Lundell T."/>
            <person name="Morin E."/>
            <person name="Murat C."/>
            <person name="Sun H."/>
            <person name="Tunlid A."/>
            <person name="Henrissat B."/>
            <person name="Grigoriev I.V."/>
            <person name="Hibbett D.S."/>
            <person name="Martin F."/>
            <person name="Nordberg H.P."/>
            <person name="Cantor M.N."/>
            <person name="Hua S.X."/>
        </authorList>
    </citation>
    <scope>NUCLEOTIDE SEQUENCE [LARGE SCALE GENOMIC DNA]</scope>
    <source>
        <strain evidence="2">h7</strain>
    </source>
</reference>
<gene>
    <name evidence="1" type="ORF">M413DRAFT_402684</name>
</gene>
<evidence type="ECO:0000313" key="1">
    <source>
        <dbReference type="EMBL" id="KIM43357.1"/>
    </source>
</evidence>
<keyword evidence="2" id="KW-1185">Reference proteome</keyword>
<name>A0A0C2YQQ7_HEBCY</name>
<organism evidence="1 2">
    <name type="scientific">Hebeloma cylindrosporum</name>
    <dbReference type="NCBI Taxonomy" id="76867"/>
    <lineage>
        <taxon>Eukaryota</taxon>
        <taxon>Fungi</taxon>
        <taxon>Dikarya</taxon>
        <taxon>Basidiomycota</taxon>
        <taxon>Agaricomycotina</taxon>
        <taxon>Agaricomycetes</taxon>
        <taxon>Agaricomycetidae</taxon>
        <taxon>Agaricales</taxon>
        <taxon>Agaricineae</taxon>
        <taxon>Hymenogastraceae</taxon>
        <taxon>Hebeloma</taxon>
    </lineage>
</organism>
<accession>A0A0C2YQQ7</accession>
<protein>
    <submittedName>
        <fullName evidence="1">Uncharacterized protein</fullName>
    </submittedName>
</protein>
<dbReference type="Proteomes" id="UP000053424">
    <property type="component" value="Unassembled WGS sequence"/>
</dbReference>
<dbReference type="HOGENOM" id="CLU_1366401_0_0_1"/>
<dbReference type="EMBL" id="KN831776">
    <property type="protein sequence ID" value="KIM43357.1"/>
    <property type="molecule type" value="Genomic_DNA"/>
</dbReference>
<dbReference type="AlphaFoldDB" id="A0A0C2YQQ7"/>
<reference evidence="2" key="2">
    <citation type="submission" date="2015-01" db="EMBL/GenBank/DDBJ databases">
        <title>Evolutionary Origins and Diversification of the Mycorrhizal Mutualists.</title>
        <authorList>
            <consortium name="DOE Joint Genome Institute"/>
            <consortium name="Mycorrhizal Genomics Consortium"/>
            <person name="Kohler A."/>
            <person name="Kuo A."/>
            <person name="Nagy L.G."/>
            <person name="Floudas D."/>
            <person name="Copeland A."/>
            <person name="Barry K.W."/>
            <person name="Cichocki N."/>
            <person name="Veneault-Fourrey C."/>
            <person name="LaButti K."/>
            <person name="Lindquist E.A."/>
            <person name="Lipzen A."/>
            <person name="Lundell T."/>
            <person name="Morin E."/>
            <person name="Murat C."/>
            <person name="Riley R."/>
            <person name="Ohm R."/>
            <person name="Sun H."/>
            <person name="Tunlid A."/>
            <person name="Henrissat B."/>
            <person name="Grigoriev I.V."/>
            <person name="Hibbett D.S."/>
            <person name="Martin F."/>
        </authorList>
    </citation>
    <scope>NUCLEOTIDE SEQUENCE [LARGE SCALE GENOMIC DNA]</scope>
    <source>
        <strain evidence="2">h7</strain>
    </source>
</reference>
<sequence>MSSSNGSFQGLITSSMGFVSVCTSDAQSSNRTLKAMEFRRVLYWDLDPRTNYGFRNRPWVESADKTWSRILSMVQRWRLSSILGLPTKRTEPITQLSVPLYLGETWSWINAEGVYYERGIDMRGPAKDMITRVFMNLFYPFPHQITSVINSLNHIQRTGLYGYYKPTKDILNVRAVVRCGCLKHPESEIHGFPEGLRKII</sequence>